<keyword evidence="3" id="KW-1185">Reference proteome</keyword>
<protein>
    <submittedName>
        <fullName evidence="2">Uncharacterized protein</fullName>
    </submittedName>
</protein>
<sequence length="235" mass="26277">MDHGKTQEQLLQELQAIRTEVHSLLKQYYQSRNALPATEFPVSVSSVRRVPISKYREVKARSASETLPDTRTRRLSVDTSVTLPFEGIQSNGRPKLPTMMSNACLEERPAWHKRLSRAFNVPRAERKAHTSPPPPVPSSRHALTRSCSRITASNMRHRHSEAFLSSSPHLPIAERFCSQPSSTDSVATIKAKLKDESEPGDVSSDLSDDSCSSQISFQIIPMHNLLPSAPPQRFL</sequence>
<dbReference type="EMBL" id="JAPDMZ010000024">
    <property type="protein sequence ID" value="KAK0555704.1"/>
    <property type="molecule type" value="Genomic_DNA"/>
</dbReference>
<reference evidence="2" key="1">
    <citation type="journal article" date="2023" name="PhytoFront">
        <title>Draft Genome Resources of Seven Strains of Tilletia horrida, Causal Agent of Kernel Smut of Rice.</title>
        <authorList>
            <person name="Khanal S."/>
            <person name="Antony Babu S."/>
            <person name="Zhou X.G."/>
        </authorList>
    </citation>
    <scope>NUCLEOTIDE SEQUENCE</scope>
    <source>
        <strain evidence="2">TX6</strain>
    </source>
</reference>
<evidence type="ECO:0000313" key="3">
    <source>
        <dbReference type="Proteomes" id="UP001176517"/>
    </source>
</evidence>
<dbReference type="Proteomes" id="UP001176517">
    <property type="component" value="Unassembled WGS sequence"/>
</dbReference>
<gene>
    <name evidence="2" type="ORF">OC846_001575</name>
</gene>
<evidence type="ECO:0000256" key="1">
    <source>
        <dbReference type="SAM" id="MobiDB-lite"/>
    </source>
</evidence>
<feature type="region of interest" description="Disordered" evidence="1">
    <location>
        <begin position="123"/>
        <end position="144"/>
    </location>
</feature>
<name>A0AAN6JTD2_9BASI</name>
<organism evidence="2 3">
    <name type="scientific">Tilletia horrida</name>
    <dbReference type="NCBI Taxonomy" id="155126"/>
    <lineage>
        <taxon>Eukaryota</taxon>
        <taxon>Fungi</taxon>
        <taxon>Dikarya</taxon>
        <taxon>Basidiomycota</taxon>
        <taxon>Ustilaginomycotina</taxon>
        <taxon>Exobasidiomycetes</taxon>
        <taxon>Tilletiales</taxon>
        <taxon>Tilletiaceae</taxon>
        <taxon>Tilletia</taxon>
    </lineage>
</organism>
<proteinExistence type="predicted"/>
<accession>A0AAN6JTD2</accession>
<comment type="caution">
    <text evidence="2">The sequence shown here is derived from an EMBL/GenBank/DDBJ whole genome shotgun (WGS) entry which is preliminary data.</text>
</comment>
<dbReference type="AlphaFoldDB" id="A0AAN6JTD2"/>
<evidence type="ECO:0000313" key="2">
    <source>
        <dbReference type="EMBL" id="KAK0555704.1"/>
    </source>
</evidence>